<dbReference type="InterPro" id="IPR030678">
    <property type="entry name" value="Peptide/Ni-bd"/>
</dbReference>
<reference evidence="10 11" key="1">
    <citation type="submission" date="2019-09" db="EMBL/GenBank/DDBJ databases">
        <title>Taxonomic organization of the family Brucellaceae based on a phylogenomic approach.</title>
        <authorList>
            <person name="Leclercq S."/>
            <person name="Cloeckaert A."/>
            <person name="Zygmunt M.S."/>
        </authorList>
    </citation>
    <scope>NUCLEOTIDE SEQUENCE [LARGE SCALE GENOMIC DNA]</scope>
    <source>
        <strain evidence="8 10">LMG 18957</strain>
        <strain evidence="7 11">TA93</strain>
        <strain evidence="9 12">WS1830</strain>
    </source>
</reference>
<evidence type="ECO:0000313" key="9">
    <source>
        <dbReference type="EMBL" id="KAB2679275.1"/>
    </source>
</evidence>
<name>A0A6N6QEL4_9HYPH</name>
<accession>A0A6N6QEL4</accession>
<dbReference type="InterPro" id="IPR039424">
    <property type="entry name" value="SBP_5"/>
</dbReference>
<dbReference type="SUPFAM" id="SSF53850">
    <property type="entry name" value="Periplasmic binding protein-like II"/>
    <property type="match status" value="1"/>
</dbReference>
<evidence type="ECO:0000256" key="3">
    <source>
        <dbReference type="ARBA" id="ARBA00022448"/>
    </source>
</evidence>
<dbReference type="PIRSF" id="PIRSF002741">
    <property type="entry name" value="MppA"/>
    <property type="match status" value="1"/>
</dbReference>
<evidence type="ECO:0000256" key="1">
    <source>
        <dbReference type="ARBA" id="ARBA00004418"/>
    </source>
</evidence>
<sequence length="528" mass="59587">MLTKAKLLLATGLVNLTLMSPALADQILRLANSDDPRTIDVQMTTNDYTIPLNVYDRLVEAETVAPGQSKIVPSLAESWEISEDGKTYTLHLRKGVMFHNGEELTADDVVFTYDRMLNPATKALNTDILDFVEGAKERLDGSAQTVSGLQAVDKYTVKIVLVQPYSAFIALLASPQASIYNRKFTEPLGDKYGLSPETVNGTGPFILKEYNLNDSQMMEANENYFKGRSKLDGVLIRVVPDAETMRMLFESGEIDVFDTDSAITQVPYFMKSEKWKDQIRKGPIAGLDYYNINQKIKPFDDVRVRKAFQMGINRQEILDKMFYGEGQLENGVLPSGVTCYKPATPIEYNPKKAKELLAEAGYPDGVDIAFSQVSSWSSKWVDLNQLVQAQLKEAGFNTEIKVVDESAYFAMRKGGTINNYSQVWSADFNDPDNFFYTFFSKTGTSVRGFNNEDQEVFDGIEKARSMTNPDERCELYAKLAERIVQTDAAWVPMYSLNHLFVVQPRVKNFVVPWNGWTSMSYYKMEVED</sequence>
<dbReference type="GO" id="GO:0043190">
    <property type="term" value="C:ATP-binding cassette (ABC) transporter complex"/>
    <property type="evidence" value="ECO:0007669"/>
    <property type="project" value="InterPro"/>
</dbReference>
<dbReference type="Proteomes" id="UP000430843">
    <property type="component" value="Unassembled WGS sequence"/>
</dbReference>
<evidence type="ECO:0000313" key="12">
    <source>
        <dbReference type="Proteomes" id="UP000481643"/>
    </source>
</evidence>
<evidence type="ECO:0000313" key="7">
    <source>
        <dbReference type="EMBL" id="KAB2657934.1"/>
    </source>
</evidence>
<dbReference type="Gene3D" id="3.40.190.10">
    <property type="entry name" value="Periplasmic binding protein-like II"/>
    <property type="match status" value="1"/>
</dbReference>
<dbReference type="Proteomes" id="UP000481643">
    <property type="component" value="Unassembled WGS sequence"/>
</dbReference>
<dbReference type="Gene3D" id="3.10.105.10">
    <property type="entry name" value="Dipeptide-binding Protein, Domain 3"/>
    <property type="match status" value="1"/>
</dbReference>
<dbReference type="EMBL" id="WBWA01000031">
    <property type="protein sequence ID" value="KAB2662479.1"/>
    <property type="molecule type" value="Genomic_DNA"/>
</dbReference>
<evidence type="ECO:0000256" key="5">
    <source>
        <dbReference type="SAM" id="SignalP"/>
    </source>
</evidence>
<dbReference type="Pfam" id="PF00496">
    <property type="entry name" value="SBP_bac_5"/>
    <property type="match status" value="1"/>
</dbReference>
<dbReference type="CDD" id="cd00995">
    <property type="entry name" value="PBP2_NikA_DppA_OppA_like"/>
    <property type="match status" value="1"/>
</dbReference>
<evidence type="ECO:0000313" key="8">
    <source>
        <dbReference type="EMBL" id="KAB2662479.1"/>
    </source>
</evidence>
<dbReference type="Gene3D" id="3.90.76.10">
    <property type="entry name" value="Dipeptide-binding Protein, Domain 1"/>
    <property type="match status" value="1"/>
</dbReference>
<gene>
    <name evidence="8" type="ORF">F9K91_22075</name>
    <name evidence="7" type="ORF">F9K94_06875</name>
    <name evidence="9" type="ORF">F9L08_22940</name>
</gene>
<protein>
    <submittedName>
        <fullName evidence="9">ABC transporter substrate-binding protein</fullName>
    </submittedName>
</protein>
<dbReference type="Proteomes" id="UP000460650">
    <property type="component" value="Unassembled WGS sequence"/>
</dbReference>
<dbReference type="RefSeq" id="WP_061347493.1">
    <property type="nucleotide sequence ID" value="NZ_WBVY01000002.1"/>
</dbReference>
<keyword evidence="3" id="KW-0813">Transport</keyword>
<evidence type="ECO:0000313" key="11">
    <source>
        <dbReference type="Proteomes" id="UP000460650"/>
    </source>
</evidence>
<dbReference type="InterPro" id="IPR000914">
    <property type="entry name" value="SBP_5_dom"/>
</dbReference>
<comment type="caution">
    <text evidence="9">The sequence shown here is derived from an EMBL/GenBank/DDBJ whole genome shotgun (WGS) entry which is preliminary data.</text>
</comment>
<feature type="chain" id="PRO_5044645001" evidence="5">
    <location>
        <begin position="25"/>
        <end position="528"/>
    </location>
</feature>
<keyword evidence="10" id="KW-1185">Reference proteome</keyword>
<keyword evidence="5" id="KW-0732">Signal</keyword>
<dbReference type="GO" id="GO:1904680">
    <property type="term" value="F:peptide transmembrane transporter activity"/>
    <property type="evidence" value="ECO:0007669"/>
    <property type="project" value="TreeGrafter"/>
</dbReference>
<evidence type="ECO:0000256" key="4">
    <source>
        <dbReference type="ARBA" id="ARBA00022764"/>
    </source>
</evidence>
<feature type="signal peptide" evidence="5">
    <location>
        <begin position="1"/>
        <end position="24"/>
    </location>
</feature>
<dbReference type="GO" id="GO:0015833">
    <property type="term" value="P:peptide transport"/>
    <property type="evidence" value="ECO:0007669"/>
    <property type="project" value="TreeGrafter"/>
</dbReference>
<dbReference type="AlphaFoldDB" id="A0A6N6QEL4"/>
<dbReference type="EMBL" id="WBVX01000032">
    <property type="protein sequence ID" value="KAB2679275.1"/>
    <property type="molecule type" value="Genomic_DNA"/>
</dbReference>
<evidence type="ECO:0000259" key="6">
    <source>
        <dbReference type="Pfam" id="PF00496"/>
    </source>
</evidence>
<feature type="domain" description="Solute-binding protein family 5" evidence="6">
    <location>
        <begin position="70"/>
        <end position="444"/>
    </location>
</feature>
<dbReference type="GO" id="GO:0030288">
    <property type="term" value="C:outer membrane-bounded periplasmic space"/>
    <property type="evidence" value="ECO:0007669"/>
    <property type="project" value="UniProtKB-ARBA"/>
</dbReference>
<evidence type="ECO:0000313" key="10">
    <source>
        <dbReference type="Proteomes" id="UP000430843"/>
    </source>
</evidence>
<dbReference type="EMBL" id="WBVY01000002">
    <property type="protein sequence ID" value="KAB2657934.1"/>
    <property type="molecule type" value="Genomic_DNA"/>
</dbReference>
<proteinExistence type="inferred from homology"/>
<organism evidence="9 12">
    <name type="scientific">Brucella tritici</name>
    <dbReference type="NCBI Taxonomy" id="94626"/>
    <lineage>
        <taxon>Bacteria</taxon>
        <taxon>Pseudomonadati</taxon>
        <taxon>Pseudomonadota</taxon>
        <taxon>Alphaproteobacteria</taxon>
        <taxon>Hyphomicrobiales</taxon>
        <taxon>Brucellaceae</taxon>
        <taxon>Brucella/Ochrobactrum group</taxon>
        <taxon>Brucella</taxon>
    </lineage>
</organism>
<dbReference type="PANTHER" id="PTHR30290">
    <property type="entry name" value="PERIPLASMIC BINDING COMPONENT OF ABC TRANSPORTER"/>
    <property type="match status" value="1"/>
</dbReference>
<comment type="subcellular location">
    <subcellularLocation>
        <location evidence="1">Periplasm</location>
    </subcellularLocation>
</comment>
<keyword evidence="4" id="KW-0574">Periplasm</keyword>
<comment type="similarity">
    <text evidence="2">Belongs to the bacterial solute-binding protein 5 family.</text>
</comment>
<evidence type="ECO:0000256" key="2">
    <source>
        <dbReference type="ARBA" id="ARBA00005695"/>
    </source>
</evidence>